<protein>
    <submittedName>
        <fullName evidence="1">Uncharacterized protein</fullName>
    </submittedName>
</protein>
<proteinExistence type="predicted"/>
<evidence type="ECO:0000313" key="1">
    <source>
        <dbReference type="EMBL" id="KAH8482395.1"/>
    </source>
</evidence>
<keyword evidence="2" id="KW-1185">Reference proteome</keyword>
<reference evidence="1" key="1">
    <citation type="journal article" date="2021" name="J. Hered.">
        <title>Genome Assembly of Salicaceae Populus deltoides (Eastern Cottonwood) I-69 Based on Nanopore Sequencing and Hi-C Technologies.</title>
        <authorList>
            <person name="Bai S."/>
            <person name="Wu H."/>
            <person name="Zhang J."/>
            <person name="Pan Z."/>
            <person name="Zhao W."/>
            <person name="Li Z."/>
            <person name="Tong C."/>
        </authorList>
    </citation>
    <scope>NUCLEOTIDE SEQUENCE</scope>
    <source>
        <tissue evidence="1">Leaf</tissue>
    </source>
</reference>
<gene>
    <name evidence="1" type="ORF">H0E87_029730</name>
</gene>
<dbReference type="AlphaFoldDB" id="A0A8T2WM27"/>
<dbReference type="Proteomes" id="UP000807159">
    <property type="component" value="Chromosome 18"/>
</dbReference>
<sequence length="115" mass="12515">MAFVIFVINGNVAFLAFSGSCYLKSIPAVVVNGRTPRASIRFGVQMSLDLSAFCSCARWEFEKLALPNWAKERKFFIRAKIPGYSLTTGSMAMLCALRLSIGSSRPGMKSAGPLL</sequence>
<organism evidence="1 2">
    <name type="scientific">Populus deltoides</name>
    <name type="common">Eastern poplar</name>
    <name type="synonym">Eastern cottonwood</name>
    <dbReference type="NCBI Taxonomy" id="3696"/>
    <lineage>
        <taxon>Eukaryota</taxon>
        <taxon>Viridiplantae</taxon>
        <taxon>Streptophyta</taxon>
        <taxon>Embryophyta</taxon>
        <taxon>Tracheophyta</taxon>
        <taxon>Spermatophyta</taxon>
        <taxon>Magnoliopsida</taxon>
        <taxon>eudicotyledons</taxon>
        <taxon>Gunneridae</taxon>
        <taxon>Pentapetalae</taxon>
        <taxon>rosids</taxon>
        <taxon>fabids</taxon>
        <taxon>Malpighiales</taxon>
        <taxon>Salicaceae</taxon>
        <taxon>Saliceae</taxon>
        <taxon>Populus</taxon>
    </lineage>
</organism>
<dbReference type="EMBL" id="JACEGQ020000018">
    <property type="protein sequence ID" value="KAH8482395.1"/>
    <property type="molecule type" value="Genomic_DNA"/>
</dbReference>
<accession>A0A8T2WM27</accession>
<comment type="caution">
    <text evidence="1">The sequence shown here is derived from an EMBL/GenBank/DDBJ whole genome shotgun (WGS) entry which is preliminary data.</text>
</comment>
<name>A0A8T2WM27_POPDE</name>
<evidence type="ECO:0000313" key="2">
    <source>
        <dbReference type="Proteomes" id="UP000807159"/>
    </source>
</evidence>